<dbReference type="GO" id="GO:0016020">
    <property type="term" value="C:membrane"/>
    <property type="evidence" value="ECO:0000318"/>
    <property type="project" value="GO_Central"/>
</dbReference>
<accession>F6U8Q9</accession>
<keyword evidence="6" id="KW-0012">Acyltransferase</keyword>
<reference evidence="8" key="4">
    <citation type="submission" date="2025-09" db="UniProtKB">
        <authorList>
            <consortium name="Ensembl"/>
        </authorList>
    </citation>
    <scope>IDENTIFICATION</scope>
</reference>
<proteinExistence type="predicted"/>
<feature type="transmembrane region" description="Helical" evidence="7">
    <location>
        <begin position="25"/>
        <end position="41"/>
    </location>
</feature>
<comment type="subcellular location">
    <subcellularLocation>
        <location evidence="1">Endoplasmic reticulum membrane</location>
        <topology evidence="1">Multi-pass membrane protein</topology>
    </subcellularLocation>
</comment>
<evidence type="ECO:0000313" key="9">
    <source>
        <dbReference type="Proteomes" id="UP000008144"/>
    </source>
</evidence>
<feature type="transmembrane region" description="Helical" evidence="7">
    <location>
        <begin position="100"/>
        <end position="123"/>
    </location>
</feature>
<dbReference type="InterPro" id="IPR049941">
    <property type="entry name" value="LPLAT_7/PORCN-like"/>
</dbReference>
<dbReference type="Pfam" id="PF03062">
    <property type="entry name" value="MBOAT"/>
    <property type="match status" value="1"/>
</dbReference>
<dbReference type="PANTHER" id="PTHR13906">
    <property type="entry name" value="PORCUPINE"/>
    <property type="match status" value="1"/>
</dbReference>
<keyword evidence="5 7" id="KW-0472">Membrane</keyword>
<dbReference type="OMA" id="NITQFGQ"/>
<dbReference type="GeneTree" id="ENSGT01030000234564"/>
<dbReference type="InterPro" id="IPR004299">
    <property type="entry name" value="MBOAT_fam"/>
</dbReference>
<keyword evidence="9" id="KW-1185">Reference proteome</keyword>
<protein>
    <submittedName>
        <fullName evidence="8">Uncharacterized protein</fullName>
    </submittedName>
</protein>
<evidence type="ECO:0000256" key="6">
    <source>
        <dbReference type="ARBA" id="ARBA00023315"/>
    </source>
</evidence>
<dbReference type="GO" id="GO:0030258">
    <property type="term" value="P:lipid modification"/>
    <property type="evidence" value="ECO:0000318"/>
    <property type="project" value="GO_Central"/>
</dbReference>
<name>F6U8Q9_CIOIN</name>
<dbReference type="InParanoid" id="F6U8Q9"/>
<dbReference type="HOGENOM" id="CLU_011340_3_0_1"/>
<evidence type="ECO:0000256" key="4">
    <source>
        <dbReference type="ARBA" id="ARBA00022989"/>
    </source>
</evidence>
<dbReference type="STRING" id="7719.ENSCINP00000021743"/>
<reference evidence="8" key="3">
    <citation type="submission" date="2025-08" db="UniProtKB">
        <authorList>
            <consortium name="Ensembl"/>
        </authorList>
    </citation>
    <scope>IDENTIFICATION</scope>
</reference>
<feature type="transmembrane region" description="Helical" evidence="7">
    <location>
        <begin position="362"/>
        <end position="384"/>
    </location>
</feature>
<evidence type="ECO:0000313" key="8">
    <source>
        <dbReference type="Ensembl" id="ENSCINP00000021743.2"/>
    </source>
</evidence>
<dbReference type="GO" id="GO:0016746">
    <property type="term" value="F:acyltransferase activity"/>
    <property type="evidence" value="ECO:0000318"/>
    <property type="project" value="GO_Central"/>
</dbReference>
<evidence type="ECO:0000256" key="7">
    <source>
        <dbReference type="SAM" id="Phobius"/>
    </source>
</evidence>
<dbReference type="Ensembl" id="ENSCINT00000021989.2">
    <property type="protein sequence ID" value="ENSCINP00000021743.2"/>
    <property type="gene ID" value="ENSCING00000011364.2"/>
</dbReference>
<evidence type="ECO:0000256" key="1">
    <source>
        <dbReference type="ARBA" id="ARBA00004477"/>
    </source>
</evidence>
<evidence type="ECO:0000256" key="2">
    <source>
        <dbReference type="ARBA" id="ARBA00022679"/>
    </source>
</evidence>
<evidence type="ECO:0000256" key="5">
    <source>
        <dbReference type="ARBA" id="ARBA00023136"/>
    </source>
</evidence>
<feature type="transmembrane region" description="Helical" evidence="7">
    <location>
        <begin position="179"/>
        <end position="200"/>
    </location>
</feature>
<organism evidence="8 9">
    <name type="scientific">Ciona intestinalis</name>
    <name type="common">Transparent sea squirt</name>
    <name type="synonym">Ascidia intestinalis</name>
    <dbReference type="NCBI Taxonomy" id="7719"/>
    <lineage>
        <taxon>Eukaryota</taxon>
        <taxon>Metazoa</taxon>
        <taxon>Chordata</taxon>
        <taxon>Tunicata</taxon>
        <taxon>Ascidiacea</taxon>
        <taxon>Phlebobranchia</taxon>
        <taxon>Cionidae</taxon>
        <taxon>Ciona</taxon>
    </lineage>
</organism>
<feature type="transmembrane region" description="Helical" evidence="7">
    <location>
        <begin position="221"/>
        <end position="241"/>
    </location>
</feature>
<dbReference type="Proteomes" id="UP000008144">
    <property type="component" value="Chromosome 2"/>
</dbReference>
<keyword evidence="2" id="KW-0808">Transferase</keyword>
<reference evidence="8" key="2">
    <citation type="journal article" date="2008" name="Genome Biol.">
        <title>Improved genome assembly and evidence-based global gene model set for the chordate Ciona intestinalis: new insight into intron and operon populations.</title>
        <authorList>
            <person name="Satou Y."/>
            <person name="Mineta K."/>
            <person name="Ogasawara M."/>
            <person name="Sasakura Y."/>
            <person name="Shoguchi E."/>
            <person name="Ueno K."/>
            <person name="Yamada L."/>
            <person name="Matsumoto J."/>
            <person name="Wasserscheid J."/>
            <person name="Dewar K."/>
            <person name="Wiley G.B."/>
            <person name="Macmil S.L."/>
            <person name="Roe B.A."/>
            <person name="Zeller R.W."/>
            <person name="Hastings K.E."/>
            <person name="Lemaire P."/>
            <person name="Lindquist E."/>
            <person name="Endo T."/>
            <person name="Hotta K."/>
            <person name="Inaba K."/>
        </authorList>
    </citation>
    <scope>NUCLEOTIDE SEQUENCE [LARGE SCALE GENOMIC DNA]</scope>
    <source>
        <strain evidence="8">wild type</strain>
    </source>
</reference>
<dbReference type="EMBL" id="EAAA01001558">
    <property type="status" value="NOT_ANNOTATED_CDS"/>
    <property type="molecule type" value="Genomic_DNA"/>
</dbReference>
<keyword evidence="4 7" id="KW-1133">Transmembrane helix</keyword>
<dbReference type="PANTHER" id="PTHR13906:SF4">
    <property type="entry name" value="LYSOPHOSPHOLIPID ACYLTRANSFERASE 6"/>
    <property type="match status" value="1"/>
</dbReference>
<keyword evidence="3 7" id="KW-0812">Transmembrane</keyword>
<evidence type="ECO:0000256" key="3">
    <source>
        <dbReference type="ARBA" id="ARBA00022692"/>
    </source>
</evidence>
<sequence>MDFLLSPLSHLVFIVTGQHVHPEQLIFLISLILSFIGSYIYKHYVQTSRISFENQLVISSLFGAWIFYLNWGWFIWIPVLDVVVSYLLVRFISPSSSHRYVFVFSMLVLALCHLRTLYLFVFYTPDDASGDYTGTMMVITQRITSLSFSIADGFSNRHDLLSDNQKKHAVRKIPSFTEYFSYSFCFLGIIAGPLVFYNHFMEHMRPKRDEDGKPVSSPSSIVAVTTKWCMGLIFIAVFWIGGEYLPPTLSMDPQYISTTPLWRRMFYVYFSMFVARSKYYGVWLICDAINNEAGIGFNGYTANGKPKWDLISNINIPNIEFATGLKTYIDNWNIMTVQWIRLISYDRLQPKYRTLGSFILSAFWHGFLPGYYMMFLTAHIFLLVQRKVRRAIRPKF</sequence>
<dbReference type="GO" id="GO:0005789">
    <property type="term" value="C:endoplasmic reticulum membrane"/>
    <property type="evidence" value="ECO:0007669"/>
    <property type="project" value="UniProtKB-SubCell"/>
</dbReference>
<dbReference type="EMBL" id="EAAA01001559">
    <property type="status" value="NOT_ANNOTATED_CDS"/>
    <property type="molecule type" value="Genomic_DNA"/>
</dbReference>
<reference evidence="9" key="1">
    <citation type="journal article" date="2002" name="Science">
        <title>The draft genome of Ciona intestinalis: insights into chordate and vertebrate origins.</title>
        <authorList>
            <person name="Dehal P."/>
            <person name="Satou Y."/>
            <person name="Campbell R.K."/>
            <person name="Chapman J."/>
            <person name="Degnan B."/>
            <person name="De Tomaso A."/>
            <person name="Davidson B."/>
            <person name="Di Gregorio A."/>
            <person name="Gelpke M."/>
            <person name="Goodstein D.M."/>
            <person name="Harafuji N."/>
            <person name="Hastings K.E."/>
            <person name="Ho I."/>
            <person name="Hotta K."/>
            <person name="Huang W."/>
            <person name="Kawashima T."/>
            <person name="Lemaire P."/>
            <person name="Martinez D."/>
            <person name="Meinertzhagen I.A."/>
            <person name="Necula S."/>
            <person name="Nonaka M."/>
            <person name="Putnam N."/>
            <person name="Rash S."/>
            <person name="Saiga H."/>
            <person name="Satake M."/>
            <person name="Terry A."/>
            <person name="Yamada L."/>
            <person name="Wang H.G."/>
            <person name="Awazu S."/>
            <person name="Azumi K."/>
            <person name="Boore J."/>
            <person name="Branno M."/>
            <person name="Chin-Bow S."/>
            <person name="DeSantis R."/>
            <person name="Doyle S."/>
            <person name="Francino P."/>
            <person name="Keys D.N."/>
            <person name="Haga S."/>
            <person name="Hayashi H."/>
            <person name="Hino K."/>
            <person name="Imai K.S."/>
            <person name="Inaba K."/>
            <person name="Kano S."/>
            <person name="Kobayashi K."/>
            <person name="Kobayashi M."/>
            <person name="Lee B.I."/>
            <person name="Makabe K.W."/>
            <person name="Manohar C."/>
            <person name="Matassi G."/>
            <person name="Medina M."/>
            <person name="Mochizuki Y."/>
            <person name="Mount S."/>
            <person name="Morishita T."/>
            <person name="Miura S."/>
            <person name="Nakayama A."/>
            <person name="Nishizaka S."/>
            <person name="Nomoto H."/>
            <person name="Ohta F."/>
            <person name="Oishi K."/>
            <person name="Rigoutsos I."/>
            <person name="Sano M."/>
            <person name="Sasaki A."/>
            <person name="Sasakura Y."/>
            <person name="Shoguchi E."/>
            <person name="Shin-i T."/>
            <person name="Spagnuolo A."/>
            <person name="Stainier D."/>
            <person name="Suzuki M.M."/>
            <person name="Tassy O."/>
            <person name="Takatori N."/>
            <person name="Tokuoka M."/>
            <person name="Yagi K."/>
            <person name="Yoshizaki F."/>
            <person name="Wada S."/>
            <person name="Zhang C."/>
            <person name="Hyatt P.D."/>
            <person name="Larimer F."/>
            <person name="Detter C."/>
            <person name="Doggett N."/>
            <person name="Glavina T."/>
            <person name="Hawkins T."/>
            <person name="Richardson P."/>
            <person name="Lucas S."/>
            <person name="Kohara Y."/>
            <person name="Levine M."/>
            <person name="Satoh N."/>
            <person name="Rokhsar D.S."/>
        </authorList>
    </citation>
    <scope>NUCLEOTIDE SEQUENCE [LARGE SCALE GENOMIC DNA]</scope>
</reference>
<dbReference type="FunCoup" id="F6U8Q9">
    <property type="interactions" value="10"/>
</dbReference>
<dbReference type="AlphaFoldDB" id="F6U8Q9"/>